<protein>
    <submittedName>
        <fullName evidence="1">DUF3348 domain-containing protein</fullName>
    </submittedName>
</protein>
<reference evidence="1 2" key="1">
    <citation type="submission" date="2020-03" db="EMBL/GenBank/DDBJ databases">
        <authorList>
            <person name="Lai Q."/>
        </authorList>
    </citation>
    <scope>NUCLEOTIDE SEQUENCE [LARGE SCALE GENOMIC DNA]</scope>
    <source>
        <strain evidence="1 2">CCUG 25036</strain>
    </source>
</reference>
<evidence type="ECO:0000313" key="2">
    <source>
        <dbReference type="Proteomes" id="UP000490980"/>
    </source>
</evidence>
<name>A0A7X5U757_9GAMM</name>
<dbReference type="EMBL" id="JAARLZ010000001">
    <property type="protein sequence ID" value="NII05130.1"/>
    <property type="molecule type" value="Genomic_DNA"/>
</dbReference>
<organism evidence="1 2">
    <name type="scientific">Luteibacter anthropi</name>
    <dbReference type="NCBI Taxonomy" id="564369"/>
    <lineage>
        <taxon>Bacteria</taxon>
        <taxon>Pseudomonadati</taxon>
        <taxon>Pseudomonadota</taxon>
        <taxon>Gammaproteobacteria</taxon>
        <taxon>Lysobacterales</taxon>
        <taxon>Rhodanobacteraceae</taxon>
        <taxon>Luteibacter</taxon>
    </lineage>
</organism>
<dbReference type="AlphaFoldDB" id="A0A7X5U757"/>
<comment type="caution">
    <text evidence="1">The sequence shown here is derived from an EMBL/GenBank/DDBJ whole genome shotgun (WGS) entry which is preliminary data.</text>
</comment>
<evidence type="ECO:0000313" key="1">
    <source>
        <dbReference type="EMBL" id="NII05130.1"/>
    </source>
</evidence>
<proteinExistence type="predicted"/>
<accession>A0A7X5U757</accession>
<gene>
    <name evidence="1" type="ORF">HBF25_01865</name>
</gene>
<keyword evidence="2" id="KW-1185">Reference proteome</keyword>
<dbReference type="RefSeq" id="WP_166946005.1">
    <property type="nucleotide sequence ID" value="NZ_CP077072.1"/>
</dbReference>
<dbReference type="Proteomes" id="UP000490980">
    <property type="component" value="Unassembled WGS sequence"/>
</dbReference>
<sequence length="227" mass="24871">MQAPERTTVRGPTFIRLIARLSRAPAPQPGGSLPDRLSRWLAWSHAIALSTALDGKLPEAPEDAPLFGSAVEEECVRARAQLAQAIVTGREPVAVPARGGQVPAADAPPEYVVFRQRYLTMQRAMQAATGRLRGDLRDMLAGRSPDMGRLAEVDAVMERSLSPLEHGLLANVPILLAERFERLRRLAPEDSLAWVDVFRKDMQSVLLAELDVRFQPIEGLLAALRAS</sequence>
<dbReference type="Pfam" id="PF11828">
    <property type="entry name" value="DUF3348"/>
    <property type="match status" value="1"/>
</dbReference>
<dbReference type="InterPro" id="IPR021783">
    <property type="entry name" value="DUF3348"/>
</dbReference>